<dbReference type="EMBL" id="UXSR01002764">
    <property type="protein sequence ID" value="VDD78935.1"/>
    <property type="molecule type" value="Genomic_DNA"/>
</dbReference>
<keyword evidence="3" id="KW-1185">Reference proteome</keyword>
<evidence type="ECO:0000256" key="1">
    <source>
        <dbReference type="SAM" id="MobiDB-lite"/>
    </source>
</evidence>
<dbReference type="WBParaSite" id="MCOS_0000493701-mRNA-1">
    <property type="protein sequence ID" value="MCOS_0000493701-mRNA-1"/>
    <property type="gene ID" value="MCOS_0000493701"/>
</dbReference>
<dbReference type="Proteomes" id="UP000267029">
    <property type="component" value="Unassembled WGS sequence"/>
</dbReference>
<protein>
    <submittedName>
        <fullName evidence="4">Protein kinase domain-containing protein</fullName>
    </submittedName>
</protein>
<dbReference type="AlphaFoldDB" id="A0A0R3UDD9"/>
<reference evidence="4" key="1">
    <citation type="submission" date="2017-02" db="UniProtKB">
        <authorList>
            <consortium name="WormBaseParasite"/>
        </authorList>
    </citation>
    <scope>IDENTIFICATION</scope>
</reference>
<sequence>MRQEELRMKWRLPSTRTRAEYYGEKTSVYEMTTHLLLGVAAPEIRLENGATHRAIAAKRVLSTDQDDGHQVSVVGTRRWCSCSHFHLRIRRGGGGGFGERPHPGTALRRRAWRPDGSRSSRRASSFALMEVKRLLASHPLTHPSTGYDDTHVRYTFTAAALADRGVGMSGSTVHLDWKGDLLM</sequence>
<accession>A0A0R3UDD9</accession>
<gene>
    <name evidence="2" type="ORF">MCOS_LOCUS4938</name>
</gene>
<evidence type="ECO:0000313" key="3">
    <source>
        <dbReference type="Proteomes" id="UP000267029"/>
    </source>
</evidence>
<name>A0A0R3UDD9_MESCO</name>
<organism evidence="4">
    <name type="scientific">Mesocestoides corti</name>
    <name type="common">Flatworm</name>
    <dbReference type="NCBI Taxonomy" id="53468"/>
    <lineage>
        <taxon>Eukaryota</taxon>
        <taxon>Metazoa</taxon>
        <taxon>Spiralia</taxon>
        <taxon>Lophotrochozoa</taxon>
        <taxon>Platyhelminthes</taxon>
        <taxon>Cestoda</taxon>
        <taxon>Eucestoda</taxon>
        <taxon>Cyclophyllidea</taxon>
        <taxon>Mesocestoididae</taxon>
        <taxon>Mesocestoides</taxon>
    </lineage>
</organism>
<feature type="region of interest" description="Disordered" evidence="1">
    <location>
        <begin position="95"/>
        <end position="119"/>
    </location>
</feature>
<reference evidence="2 3" key="2">
    <citation type="submission" date="2018-10" db="EMBL/GenBank/DDBJ databases">
        <authorList>
            <consortium name="Pathogen Informatics"/>
        </authorList>
    </citation>
    <scope>NUCLEOTIDE SEQUENCE [LARGE SCALE GENOMIC DNA]</scope>
</reference>
<evidence type="ECO:0000313" key="4">
    <source>
        <dbReference type="WBParaSite" id="MCOS_0000493701-mRNA-1"/>
    </source>
</evidence>
<evidence type="ECO:0000313" key="2">
    <source>
        <dbReference type="EMBL" id="VDD78935.1"/>
    </source>
</evidence>
<proteinExistence type="predicted"/>